<dbReference type="RefSeq" id="WP_358355599.1">
    <property type="nucleotide sequence ID" value="NZ_JBEZFP010000047.1"/>
</dbReference>
<dbReference type="InterPro" id="IPR035895">
    <property type="entry name" value="HPr-like_sf"/>
</dbReference>
<evidence type="ECO:0000259" key="5">
    <source>
        <dbReference type="PROSITE" id="PS51350"/>
    </source>
</evidence>
<comment type="function">
    <text evidence="1">General (non sugar-specific) component of the phosphoenolpyruvate-dependent sugar phosphotransferase system (sugar PTS). This major carbohydrate active-transport system catalyzes the phosphorylation of incoming sugar substrates concomitantly with their translocation across the cell membrane. The phosphoryl group from phosphoenolpyruvate (PEP) is transferred to the phosphoryl carrier protein HPr by enzyme I. Phospho-HPr then transfers it to the PTS EIIA domain.</text>
</comment>
<keyword evidence="3" id="KW-0813">Transport</keyword>
<feature type="compositionally biased region" description="Low complexity" evidence="4">
    <location>
        <begin position="20"/>
        <end position="33"/>
    </location>
</feature>
<keyword evidence="7" id="KW-1185">Reference proteome</keyword>
<dbReference type="InterPro" id="IPR050399">
    <property type="entry name" value="HPr"/>
</dbReference>
<evidence type="ECO:0000313" key="6">
    <source>
        <dbReference type="EMBL" id="MEU8135670.1"/>
    </source>
</evidence>
<dbReference type="PANTHER" id="PTHR33705:SF1">
    <property type="entry name" value="PHOSPHOCARRIER PROTEIN HPR"/>
    <property type="match status" value="1"/>
</dbReference>
<dbReference type="PANTHER" id="PTHR33705">
    <property type="entry name" value="PHOSPHOCARRIER PROTEIN HPR"/>
    <property type="match status" value="1"/>
</dbReference>
<dbReference type="InterPro" id="IPR000032">
    <property type="entry name" value="HPr-like"/>
</dbReference>
<comment type="caution">
    <text evidence="6">The sequence shown here is derived from an EMBL/GenBank/DDBJ whole genome shotgun (WGS) entry which is preliminary data.</text>
</comment>
<gene>
    <name evidence="6" type="ORF">AB0C36_19385</name>
</gene>
<dbReference type="SUPFAM" id="SSF55594">
    <property type="entry name" value="HPr-like"/>
    <property type="match status" value="1"/>
</dbReference>
<evidence type="ECO:0000256" key="2">
    <source>
        <dbReference type="ARBA" id="ARBA00020422"/>
    </source>
</evidence>
<reference evidence="6 7" key="1">
    <citation type="submission" date="2024-06" db="EMBL/GenBank/DDBJ databases">
        <title>The Natural Products Discovery Center: Release of the First 8490 Sequenced Strains for Exploring Actinobacteria Biosynthetic Diversity.</title>
        <authorList>
            <person name="Kalkreuter E."/>
            <person name="Kautsar S.A."/>
            <person name="Yang D."/>
            <person name="Bader C.D."/>
            <person name="Teijaro C.N."/>
            <person name="Fluegel L."/>
            <person name="Davis C.M."/>
            <person name="Simpson J.R."/>
            <person name="Lauterbach L."/>
            <person name="Steele A.D."/>
            <person name="Gui C."/>
            <person name="Meng S."/>
            <person name="Li G."/>
            <person name="Viehrig K."/>
            <person name="Ye F."/>
            <person name="Su P."/>
            <person name="Kiefer A.F."/>
            <person name="Nichols A."/>
            <person name="Cepeda A.J."/>
            <person name="Yan W."/>
            <person name="Fan B."/>
            <person name="Jiang Y."/>
            <person name="Adhikari A."/>
            <person name="Zheng C.-J."/>
            <person name="Schuster L."/>
            <person name="Cowan T.M."/>
            <person name="Smanski M.J."/>
            <person name="Chevrette M.G."/>
            <person name="De Carvalho L.P.S."/>
            <person name="Shen B."/>
        </authorList>
    </citation>
    <scope>NUCLEOTIDE SEQUENCE [LARGE SCALE GENOMIC DNA]</scope>
    <source>
        <strain evidence="6 7">NPDC048946</strain>
    </source>
</reference>
<organism evidence="6 7">
    <name type="scientific">Streptodolium elevatio</name>
    <dbReference type="NCBI Taxonomy" id="3157996"/>
    <lineage>
        <taxon>Bacteria</taxon>
        <taxon>Bacillati</taxon>
        <taxon>Actinomycetota</taxon>
        <taxon>Actinomycetes</taxon>
        <taxon>Kitasatosporales</taxon>
        <taxon>Streptomycetaceae</taxon>
        <taxon>Streptodolium</taxon>
    </lineage>
</organism>
<dbReference type="NCBIfam" id="TIGR01003">
    <property type="entry name" value="PTS_HPr_family"/>
    <property type="match status" value="1"/>
</dbReference>
<feature type="domain" description="HPr" evidence="5">
    <location>
        <begin position="36"/>
        <end position="120"/>
    </location>
</feature>
<dbReference type="EMBL" id="JBEZFP010000047">
    <property type="protein sequence ID" value="MEU8135670.1"/>
    <property type="molecule type" value="Genomic_DNA"/>
</dbReference>
<dbReference type="Gene3D" id="3.30.1340.10">
    <property type="entry name" value="HPr-like"/>
    <property type="match status" value="1"/>
</dbReference>
<keyword evidence="3" id="KW-0762">Sugar transport</keyword>
<dbReference type="PRINTS" id="PR00107">
    <property type="entry name" value="PHOSPHOCPHPR"/>
</dbReference>
<dbReference type="Proteomes" id="UP001551482">
    <property type="component" value="Unassembled WGS sequence"/>
</dbReference>
<feature type="region of interest" description="Disordered" evidence="4">
    <location>
        <begin position="1"/>
        <end position="35"/>
    </location>
</feature>
<name>A0ABV3DIV1_9ACTN</name>
<dbReference type="PROSITE" id="PS51350">
    <property type="entry name" value="PTS_HPR_DOM"/>
    <property type="match status" value="1"/>
</dbReference>
<sequence length="120" mass="11913">MSESSERGRGPEPEAEAGRETAAAPGQAGTAAGTGAGEYAEDVVLGADLHMRPAGAVVRTAARYVADVELVACGRVARASSVLEIMGLGARAGTPVTVRGRGTDAEAAVGGLAVQLREPA</sequence>
<evidence type="ECO:0000256" key="4">
    <source>
        <dbReference type="SAM" id="MobiDB-lite"/>
    </source>
</evidence>
<proteinExistence type="predicted"/>
<accession>A0ABV3DIV1</accession>
<dbReference type="Pfam" id="PF00381">
    <property type="entry name" value="PTS-HPr"/>
    <property type="match status" value="1"/>
</dbReference>
<protein>
    <recommendedName>
        <fullName evidence="2">Phosphocarrier protein HPr</fullName>
    </recommendedName>
</protein>
<evidence type="ECO:0000313" key="7">
    <source>
        <dbReference type="Proteomes" id="UP001551482"/>
    </source>
</evidence>
<evidence type="ECO:0000256" key="1">
    <source>
        <dbReference type="ARBA" id="ARBA00003681"/>
    </source>
</evidence>
<feature type="compositionally biased region" description="Basic and acidic residues" evidence="4">
    <location>
        <begin position="1"/>
        <end position="19"/>
    </location>
</feature>
<evidence type="ECO:0000256" key="3">
    <source>
        <dbReference type="ARBA" id="ARBA00022597"/>
    </source>
</evidence>